<evidence type="ECO:0008006" key="3">
    <source>
        <dbReference type="Google" id="ProtNLM"/>
    </source>
</evidence>
<evidence type="ECO:0000313" key="1">
    <source>
        <dbReference type="EMBL" id="TCO48832.1"/>
    </source>
</evidence>
<evidence type="ECO:0000313" key="2">
    <source>
        <dbReference type="Proteomes" id="UP000295680"/>
    </source>
</evidence>
<dbReference type="InterPro" id="IPR029058">
    <property type="entry name" value="AB_hydrolase_fold"/>
</dbReference>
<keyword evidence="2" id="KW-1185">Reference proteome</keyword>
<comment type="caution">
    <text evidence="1">The sequence shown here is derived from an EMBL/GenBank/DDBJ whole genome shotgun (WGS) entry which is preliminary data.</text>
</comment>
<dbReference type="Gene3D" id="3.40.50.1820">
    <property type="entry name" value="alpha/beta hydrolase"/>
    <property type="match status" value="1"/>
</dbReference>
<dbReference type="OrthoDB" id="3483116at2"/>
<dbReference type="EMBL" id="SLWS01000015">
    <property type="protein sequence ID" value="TCO48832.1"/>
    <property type="molecule type" value="Genomic_DNA"/>
</dbReference>
<gene>
    <name evidence="1" type="ORF">EV192_11553</name>
</gene>
<dbReference type="AlphaFoldDB" id="A0A4R2IVQ6"/>
<dbReference type="Proteomes" id="UP000295680">
    <property type="component" value="Unassembled WGS sequence"/>
</dbReference>
<name>A0A4R2IVQ6_9PSEU</name>
<organism evidence="1 2">
    <name type="scientific">Actinocrispum wychmicini</name>
    <dbReference type="NCBI Taxonomy" id="1213861"/>
    <lineage>
        <taxon>Bacteria</taxon>
        <taxon>Bacillati</taxon>
        <taxon>Actinomycetota</taxon>
        <taxon>Actinomycetes</taxon>
        <taxon>Pseudonocardiales</taxon>
        <taxon>Pseudonocardiaceae</taxon>
        <taxon>Actinocrispum</taxon>
    </lineage>
</organism>
<proteinExistence type="predicted"/>
<accession>A0A4R2IVQ6</accession>
<dbReference type="SUPFAM" id="SSF53474">
    <property type="entry name" value="alpha/beta-Hydrolases"/>
    <property type="match status" value="1"/>
</dbReference>
<reference evidence="1 2" key="1">
    <citation type="submission" date="2019-03" db="EMBL/GenBank/DDBJ databases">
        <title>Genomic Encyclopedia of Type Strains, Phase IV (KMG-IV): sequencing the most valuable type-strain genomes for metagenomic binning, comparative biology and taxonomic classification.</title>
        <authorList>
            <person name="Goeker M."/>
        </authorList>
    </citation>
    <scope>NUCLEOTIDE SEQUENCE [LARGE SCALE GENOMIC DNA]</scope>
    <source>
        <strain evidence="1 2">DSM 45934</strain>
    </source>
</reference>
<sequence>MSRAVLVHGIAQQYRGSESLRARCVPALCDGVRLAGGVIEPGDVTVAFYGDLFRPAGARSLDQPDYEVSDVDDPDERELLRAWWLAAVELEHSAPEAPTRVRTPQWVQRAVYALSGSRYFEGLTERALIGGLKQVRRYFAEADTRRRIRTRLLDVISADTAVVIGHSLGSVVAYECLSTEPGLPVSTLVTLGSPLGLPKAVFDRLDPPPIDGRGHWPHGIHHWTNITDAGDLVANPKELAPLFGSDVVDITVHNGAKAHDMRPYLTARETGSAVLAGLRRSRNDDM</sequence>
<protein>
    <recommendedName>
        <fullName evidence="3">Alpha/beta hydrolase family protein</fullName>
    </recommendedName>
</protein>